<sequence length="139" mass="16473">MTEIREPTKDELDSLRTAILADVDEAGGSDNFNSKDIHRVKTDDRYLRRFLMHKKHDGKEALKQAMGTLKWRMENNPADVTYDHIDPSFFDKGALYLHNRDVDGCKMLIFEVQKHEKGVLDMEMLKKFLQYWLERLERQ</sequence>
<dbReference type="InterPro" id="IPR036865">
    <property type="entry name" value="CRAL-TRIO_dom_sf"/>
</dbReference>
<dbReference type="EMBL" id="CAXKWB010013936">
    <property type="protein sequence ID" value="CAL4109164.1"/>
    <property type="molecule type" value="Genomic_DNA"/>
</dbReference>
<comment type="caution">
    <text evidence="1">The sequence shown here is derived from an EMBL/GenBank/DDBJ whole genome shotgun (WGS) entry which is preliminary data.</text>
</comment>
<dbReference type="PANTHER" id="PTHR46384">
    <property type="entry name" value="MOTILE SPERM DOMAIN-CONTAINING PROTEIN 2"/>
    <property type="match status" value="1"/>
</dbReference>
<dbReference type="Proteomes" id="UP001497623">
    <property type="component" value="Unassembled WGS sequence"/>
</dbReference>
<accession>A0AAV2QZK1</accession>
<dbReference type="AlphaFoldDB" id="A0AAV2QZK1"/>
<dbReference type="InterPro" id="IPR053012">
    <property type="entry name" value="ER-organelle_contact"/>
</dbReference>
<proteinExistence type="predicted"/>
<name>A0AAV2QZK1_MEGNR</name>
<organism evidence="1 2">
    <name type="scientific">Meganyctiphanes norvegica</name>
    <name type="common">Northern krill</name>
    <name type="synonym">Thysanopoda norvegica</name>
    <dbReference type="NCBI Taxonomy" id="48144"/>
    <lineage>
        <taxon>Eukaryota</taxon>
        <taxon>Metazoa</taxon>
        <taxon>Ecdysozoa</taxon>
        <taxon>Arthropoda</taxon>
        <taxon>Crustacea</taxon>
        <taxon>Multicrustacea</taxon>
        <taxon>Malacostraca</taxon>
        <taxon>Eumalacostraca</taxon>
        <taxon>Eucarida</taxon>
        <taxon>Euphausiacea</taxon>
        <taxon>Euphausiidae</taxon>
        <taxon>Meganyctiphanes</taxon>
    </lineage>
</organism>
<keyword evidence="2" id="KW-1185">Reference proteome</keyword>
<evidence type="ECO:0008006" key="3">
    <source>
        <dbReference type="Google" id="ProtNLM"/>
    </source>
</evidence>
<dbReference type="GO" id="GO:0012505">
    <property type="term" value="C:endomembrane system"/>
    <property type="evidence" value="ECO:0007669"/>
    <property type="project" value="TreeGrafter"/>
</dbReference>
<dbReference type="GO" id="GO:0140284">
    <property type="term" value="C:endoplasmic reticulum-endosome membrane contact site"/>
    <property type="evidence" value="ECO:0007669"/>
    <property type="project" value="TreeGrafter"/>
</dbReference>
<dbReference type="PANTHER" id="PTHR46384:SF1">
    <property type="entry name" value="MOTILE SPERM DOMAIN-CONTAINING PROTEIN 2"/>
    <property type="match status" value="1"/>
</dbReference>
<dbReference type="InterPro" id="IPR036273">
    <property type="entry name" value="CRAL/TRIO_N_dom_sf"/>
</dbReference>
<dbReference type="SUPFAM" id="SSF46938">
    <property type="entry name" value="CRAL/TRIO N-terminal domain"/>
    <property type="match status" value="1"/>
</dbReference>
<feature type="non-terminal residue" evidence="1">
    <location>
        <position position="139"/>
    </location>
</feature>
<evidence type="ECO:0000313" key="1">
    <source>
        <dbReference type="EMBL" id="CAL4109164.1"/>
    </source>
</evidence>
<protein>
    <recommendedName>
        <fullName evidence="3">CRAL/TRIO N-terminal domain-containing protein</fullName>
    </recommendedName>
</protein>
<gene>
    <name evidence="1" type="ORF">MNOR_LOCUS19055</name>
</gene>
<dbReference type="Gene3D" id="3.40.525.10">
    <property type="entry name" value="CRAL-TRIO lipid binding domain"/>
    <property type="match status" value="1"/>
</dbReference>
<evidence type="ECO:0000313" key="2">
    <source>
        <dbReference type="Proteomes" id="UP001497623"/>
    </source>
</evidence>
<reference evidence="1 2" key="1">
    <citation type="submission" date="2024-05" db="EMBL/GenBank/DDBJ databases">
        <authorList>
            <person name="Wallberg A."/>
        </authorList>
    </citation>
    <scope>NUCLEOTIDE SEQUENCE [LARGE SCALE GENOMIC DNA]</scope>
</reference>